<dbReference type="InParanoid" id="C4JZU4"/>
<keyword evidence="2" id="KW-1185">Reference proteome</keyword>
<organism evidence="1 2">
    <name type="scientific">Uncinocarpus reesii (strain UAMH 1704)</name>
    <dbReference type="NCBI Taxonomy" id="336963"/>
    <lineage>
        <taxon>Eukaryota</taxon>
        <taxon>Fungi</taxon>
        <taxon>Dikarya</taxon>
        <taxon>Ascomycota</taxon>
        <taxon>Pezizomycotina</taxon>
        <taxon>Eurotiomycetes</taxon>
        <taxon>Eurotiomycetidae</taxon>
        <taxon>Onygenales</taxon>
        <taxon>Onygenaceae</taxon>
        <taxon>Uncinocarpus</taxon>
    </lineage>
</organism>
<dbReference type="AlphaFoldDB" id="C4JZU4"/>
<evidence type="ECO:0000313" key="2">
    <source>
        <dbReference type="Proteomes" id="UP000002058"/>
    </source>
</evidence>
<evidence type="ECO:0008006" key="3">
    <source>
        <dbReference type="Google" id="ProtNLM"/>
    </source>
</evidence>
<evidence type="ECO:0000313" key="1">
    <source>
        <dbReference type="EMBL" id="EEP82830.1"/>
    </source>
</evidence>
<dbReference type="VEuPathDB" id="FungiDB:UREG_07695"/>
<dbReference type="InterPro" id="IPR051678">
    <property type="entry name" value="AGP_Transferase"/>
</dbReference>
<reference evidence="2" key="1">
    <citation type="journal article" date="2009" name="Genome Res.">
        <title>Comparative genomic analyses of the human fungal pathogens Coccidioides and their relatives.</title>
        <authorList>
            <person name="Sharpton T.J."/>
            <person name="Stajich J.E."/>
            <person name="Rounsley S.D."/>
            <person name="Gardner M.J."/>
            <person name="Wortman J.R."/>
            <person name="Jordar V.S."/>
            <person name="Maiti R."/>
            <person name="Kodira C.D."/>
            <person name="Neafsey D.E."/>
            <person name="Zeng Q."/>
            <person name="Hung C.-Y."/>
            <person name="McMahan C."/>
            <person name="Muszewska A."/>
            <person name="Grynberg M."/>
            <person name="Mandel M.A."/>
            <person name="Kellner E.M."/>
            <person name="Barker B.M."/>
            <person name="Galgiani J.N."/>
            <person name="Orbach M.J."/>
            <person name="Kirkland T.N."/>
            <person name="Cole G.T."/>
            <person name="Henn M.R."/>
            <person name="Birren B.W."/>
            <person name="Taylor J.W."/>
        </authorList>
    </citation>
    <scope>NUCLEOTIDE SEQUENCE [LARGE SCALE GENOMIC DNA]</scope>
    <source>
        <strain evidence="2">UAMH 1704</strain>
    </source>
</reference>
<sequence>MSKTRQLLRREITYSTAKKEEVNILHQLKYPSQQADFINLVQSRSSWIKAVVSHHLNLSSDDACSVSNVDDWLGGTYNLCVPVTVAGWKGKKQAGDRVILRLPLPYRDGEAFRPGNGDEKIRTEAGTYVWLQGQCPEIPIPKLYGFGLSTGRMFTRIDNLSPLSRCVHFVRCCFLSLLGRPVPSEYVPHQGYSQLAGNTNIGYMLVEYIEESAGKMLSESWAEKKNNSTLRSNLYRSLSRLFISLAKIPLPAIGSFAIDDDGFVHLSNRPLFLGIQELENENIPIDIPRDRTYSCVESFVVDVLSCHNSRLEHQPNAINDIMDYASQAGALTAMQAIFPLFFRRDLRRGPFVFTLTDIHQSNIFVDEDWNITSLVDLEWGCSLPVEMLQPPHWFVNQYVDKIENEDFDNARKEFMVAFTAEEQGRNLINIPKPLKLSSIMDESWEMGTFWYQLGMFSPTGIFRLFDHKLKPRFVKKPSDHEAFWQIMPWYWSQDFVNIMVRKVKDRENYDAQLQEAFEDTHGR</sequence>
<accession>C4JZU4</accession>
<dbReference type="SUPFAM" id="SSF56112">
    <property type="entry name" value="Protein kinase-like (PK-like)"/>
    <property type="match status" value="1"/>
</dbReference>
<dbReference type="GeneID" id="8439711"/>
<dbReference type="PANTHER" id="PTHR21310">
    <property type="entry name" value="AMINOGLYCOSIDE PHOSPHOTRANSFERASE-RELATED-RELATED"/>
    <property type="match status" value="1"/>
</dbReference>
<name>C4JZU4_UNCRE</name>
<dbReference type="Proteomes" id="UP000002058">
    <property type="component" value="Unassembled WGS sequence"/>
</dbReference>
<dbReference type="STRING" id="336963.C4JZU4"/>
<dbReference type="EMBL" id="CH476619">
    <property type="protein sequence ID" value="EEP82830.1"/>
    <property type="molecule type" value="Genomic_DNA"/>
</dbReference>
<dbReference type="KEGG" id="ure:UREG_07695"/>
<gene>
    <name evidence="1" type="ORF">UREG_07695</name>
</gene>
<proteinExistence type="predicted"/>
<dbReference type="eggNOG" id="ENOG502SII6">
    <property type="taxonomic scope" value="Eukaryota"/>
</dbReference>
<dbReference type="OrthoDB" id="3645574at2759"/>
<dbReference type="PANTHER" id="PTHR21310:SF37">
    <property type="entry name" value="AMINOGLYCOSIDE PHOSPHOTRANSFERASE DOMAIN-CONTAINING PROTEIN"/>
    <property type="match status" value="1"/>
</dbReference>
<dbReference type="RefSeq" id="XP_002582922.1">
    <property type="nucleotide sequence ID" value="XM_002582876.1"/>
</dbReference>
<protein>
    <recommendedName>
        <fullName evidence="3">Aminoglycoside phosphotransferase domain-containing protein</fullName>
    </recommendedName>
</protein>
<dbReference type="InterPro" id="IPR011009">
    <property type="entry name" value="Kinase-like_dom_sf"/>
</dbReference>
<dbReference type="HOGENOM" id="CLU_025005_3_1_1"/>